<accession>A0A022QXY5</accession>
<name>A0A022QXY5_ERYGU</name>
<proteinExistence type="predicted"/>
<dbReference type="Proteomes" id="UP000030748">
    <property type="component" value="Unassembled WGS sequence"/>
</dbReference>
<sequence length="167" mass="19422">MDKNGKNCFLFGAYSRPGISPKDGLKFTYDLKSRFGRVAKLKNKWGVDISCSISAQFLSPETTYVVYLVIEYNYKNESRSPQKALSFVGFNESKWEYGYSKERARIVDFGRIKERSDRWDEVEIGRFYVGLEEENSFREERDVLVQLLGSSGYIIEGIEFRPLEEES</sequence>
<organism evidence="1 2">
    <name type="scientific">Erythranthe guttata</name>
    <name type="common">Yellow monkey flower</name>
    <name type="synonym">Mimulus guttatus</name>
    <dbReference type="NCBI Taxonomy" id="4155"/>
    <lineage>
        <taxon>Eukaryota</taxon>
        <taxon>Viridiplantae</taxon>
        <taxon>Streptophyta</taxon>
        <taxon>Embryophyta</taxon>
        <taxon>Tracheophyta</taxon>
        <taxon>Spermatophyta</taxon>
        <taxon>Magnoliopsida</taxon>
        <taxon>eudicotyledons</taxon>
        <taxon>Gunneridae</taxon>
        <taxon>Pentapetalae</taxon>
        <taxon>asterids</taxon>
        <taxon>lamiids</taxon>
        <taxon>Lamiales</taxon>
        <taxon>Phrymaceae</taxon>
        <taxon>Erythranthe</taxon>
    </lineage>
</organism>
<dbReference type="Pfam" id="PF14299">
    <property type="entry name" value="PP2"/>
    <property type="match status" value="1"/>
</dbReference>
<dbReference type="PANTHER" id="PTHR32278">
    <property type="entry name" value="F-BOX DOMAIN-CONTAINING PROTEIN"/>
    <property type="match status" value="1"/>
</dbReference>
<keyword evidence="2" id="KW-1185">Reference proteome</keyword>
<evidence type="ECO:0000313" key="2">
    <source>
        <dbReference type="Proteomes" id="UP000030748"/>
    </source>
</evidence>
<dbReference type="PANTHER" id="PTHR32278:SF116">
    <property type="entry name" value="F-BOX PROTEIN PP2-B10-LIKE"/>
    <property type="match status" value="1"/>
</dbReference>
<gene>
    <name evidence="1" type="ORF">MIMGU_mgv1a015122mg</name>
</gene>
<evidence type="ECO:0000313" key="1">
    <source>
        <dbReference type="EMBL" id="EYU31400.1"/>
    </source>
</evidence>
<dbReference type="AlphaFoldDB" id="A0A022QXY5"/>
<dbReference type="EMBL" id="KI630969">
    <property type="protein sequence ID" value="EYU31400.1"/>
    <property type="molecule type" value="Genomic_DNA"/>
</dbReference>
<reference evidence="1 2" key="1">
    <citation type="journal article" date="2013" name="Proc. Natl. Acad. Sci. U.S.A.">
        <title>Fine-scale variation in meiotic recombination in Mimulus inferred from population shotgun sequencing.</title>
        <authorList>
            <person name="Hellsten U."/>
            <person name="Wright K.M."/>
            <person name="Jenkins J."/>
            <person name="Shu S."/>
            <person name="Yuan Y."/>
            <person name="Wessler S.R."/>
            <person name="Schmutz J."/>
            <person name="Willis J.H."/>
            <person name="Rokhsar D.S."/>
        </authorList>
    </citation>
    <scope>NUCLEOTIDE SEQUENCE [LARGE SCALE GENOMIC DNA]</scope>
    <source>
        <strain evidence="2">cv. DUN x IM62</strain>
    </source>
</reference>
<protein>
    <submittedName>
        <fullName evidence="1">Uncharacterized protein</fullName>
    </submittedName>
</protein>
<dbReference type="InterPro" id="IPR025886">
    <property type="entry name" value="PP2-like"/>
</dbReference>